<accession>A0ABW5JDD9</accession>
<reference evidence="3" key="1">
    <citation type="journal article" date="2019" name="Int. J. Syst. Evol. Microbiol.">
        <title>The Global Catalogue of Microorganisms (GCM) 10K type strain sequencing project: providing services to taxonomists for standard genome sequencing and annotation.</title>
        <authorList>
            <consortium name="The Broad Institute Genomics Platform"/>
            <consortium name="The Broad Institute Genome Sequencing Center for Infectious Disease"/>
            <person name="Wu L."/>
            <person name="Ma J."/>
        </authorList>
    </citation>
    <scope>NUCLEOTIDE SEQUENCE [LARGE SCALE GENOMIC DNA]</scope>
    <source>
        <strain evidence="3">KCTC 52344</strain>
    </source>
</reference>
<feature type="signal peptide" evidence="1">
    <location>
        <begin position="1"/>
        <end position="24"/>
    </location>
</feature>
<sequence length="123" mass="13516">MKTLKSVFTIVLLMAAVSMAKAQAVTHDYFIGNWEVLVKDTPQGDVKLPMIFSFADGKLSGKVINPETKEEGAMTSVEMKGEELFATFSAGGYDLTMLIAKKDNDQFTGKLMDMLEVIGTRIK</sequence>
<dbReference type="RefSeq" id="WP_340239348.1">
    <property type="nucleotide sequence ID" value="NZ_JBBEWC010000012.1"/>
</dbReference>
<keyword evidence="1" id="KW-0732">Signal</keyword>
<dbReference type="EMBL" id="JBHULC010000027">
    <property type="protein sequence ID" value="MFD2523113.1"/>
    <property type="molecule type" value="Genomic_DNA"/>
</dbReference>
<feature type="chain" id="PRO_5045104584" evidence="1">
    <location>
        <begin position="25"/>
        <end position="123"/>
    </location>
</feature>
<evidence type="ECO:0000313" key="3">
    <source>
        <dbReference type="Proteomes" id="UP001597510"/>
    </source>
</evidence>
<dbReference type="Proteomes" id="UP001597510">
    <property type="component" value="Unassembled WGS sequence"/>
</dbReference>
<keyword evidence="3" id="KW-1185">Reference proteome</keyword>
<gene>
    <name evidence="2" type="ORF">ACFSR2_19605</name>
</gene>
<name>A0ABW5JDD9_9BACT</name>
<proteinExistence type="predicted"/>
<protein>
    <submittedName>
        <fullName evidence="2">Uncharacterized protein</fullName>
    </submittedName>
</protein>
<evidence type="ECO:0000313" key="2">
    <source>
        <dbReference type="EMBL" id="MFD2523113.1"/>
    </source>
</evidence>
<organism evidence="2 3">
    <name type="scientific">Emticicia soli</name>
    <dbReference type="NCBI Taxonomy" id="2027878"/>
    <lineage>
        <taxon>Bacteria</taxon>
        <taxon>Pseudomonadati</taxon>
        <taxon>Bacteroidota</taxon>
        <taxon>Cytophagia</taxon>
        <taxon>Cytophagales</taxon>
        <taxon>Leadbetterellaceae</taxon>
        <taxon>Emticicia</taxon>
    </lineage>
</organism>
<evidence type="ECO:0000256" key="1">
    <source>
        <dbReference type="SAM" id="SignalP"/>
    </source>
</evidence>
<comment type="caution">
    <text evidence="2">The sequence shown here is derived from an EMBL/GenBank/DDBJ whole genome shotgun (WGS) entry which is preliminary data.</text>
</comment>